<feature type="compositionally biased region" description="Basic and acidic residues" evidence="1">
    <location>
        <begin position="17"/>
        <end position="27"/>
    </location>
</feature>
<dbReference type="AlphaFoldDB" id="A0A2K2U4H2"/>
<feature type="region of interest" description="Disordered" evidence="1">
    <location>
        <begin position="90"/>
        <end position="122"/>
    </location>
</feature>
<keyword evidence="2" id="KW-1133">Transmembrane helix</keyword>
<feature type="transmembrane region" description="Helical" evidence="2">
    <location>
        <begin position="130"/>
        <end position="150"/>
    </location>
</feature>
<name>A0A2K2U4H2_9ACTN</name>
<evidence type="ECO:0000256" key="1">
    <source>
        <dbReference type="SAM" id="MobiDB-lite"/>
    </source>
</evidence>
<keyword evidence="3" id="KW-0808">Transferase</keyword>
<keyword evidence="2" id="KW-0472">Membrane</keyword>
<dbReference type="RefSeq" id="WP_087196087.1">
    <property type="nucleotide sequence ID" value="NZ_PPEL01000044.1"/>
</dbReference>
<protein>
    <submittedName>
        <fullName evidence="3">Histone-lysine N-methyltransferase</fullName>
    </submittedName>
</protein>
<organism evidence="3 4">
    <name type="scientific">Rubneribacter badeniensis</name>
    <dbReference type="NCBI Taxonomy" id="2070688"/>
    <lineage>
        <taxon>Bacteria</taxon>
        <taxon>Bacillati</taxon>
        <taxon>Actinomycetota</taxon>
        <taxon>Coriobacteriia</taxon>
        <taxon>Eggerthellales</taxon>
        <taxon>Eggerthellaceae</taxon>
        <taxon>Rubneribacter</taxon>
    </lineage>
</organism>
<reference evidence="3 4" key="1">
    <citation type="journal article" date="2018" name="Int. J. Syst. Evol. Microbiol.">
        <title>Rubneribacter badeniensis gen. nov., sp. nov. and Enteroscipio rubneri gen. nov., sp. nov., new members of the Eggerthellaceae isolated from human faeces.</title>
        <authorList>
            <person name="Danylec N."/>
            <person name="Gobl A."/>
            <person name="Stoll D.A."/>
            <person name="Hetzer B."/>
            <person name="Kulling S.E."/>
            <person name="Huch M."/>
        </authorList>
    </citation>
    <scope>NUCLEOTIDE SEQUENCE [LARGE SCALE GENOMIC DNA]</scope>
    <source>
        <strain evidence="3 4">ResAG-85</strain>
    </source>
</reference>
<keyword evidence="2" id="KW-0812">Transmembrane</keyword>
<evidence type="ECO:0000256" key="2">
    <source>
        <dbReference type="SAM" id="Phobius"/>
    </source>
</evidence>
<feature type="region of interest" description="Disordered" evidence="1">
    <location>
        <begin position="1"/>
        <end position="74"/>
    </location>
</feature>
<keyword evidence="4" id="KW-1185">Reference proteome</keyword>
<sequence length="377" mass="39957">MPKHAANAPRGASPDPSSERSSDERIGLTEAFAPVGSERSGEEGRIGLTEAFSPVGGSHVGGFSYRGDNEDEYPDALESLEPALEPSLLFDDGAPEAQAGEKRGRHGKGQEPDKRPLPPHLRKSRRMRRILIAVVVLLVLLIGALGYFTWRLVGESQMLAAQQTQQQQSSQEVDAMHEADAKDAATTTAKKTEVPNLVGVLGLTRDEAVEALQHGATVTSEREVNEEGSSVKANVTIALTDEPADARSGTPTVYLGLDEEGKAVQVGYSAATASLGYGSLSFVDAVENEGIVEKTLEEAGVSVPAGSAVLPEDKAAYSSYASDGTTLVEEKCSFSGTVELDGAEHEWSSVLLYNYATANTSGNLADTIRMIYVYVNA</sequence>
<evidence type="ECO:0000313" key="3">
    <source>
        <dbReference type="EMBL" id="PNV65152.1"/>
    </source>
</evidence>
<gene>
    <name evidence="3" type="ORF">C2L80_08065</name>
</gene>
<dbReference type="GO" id="GO:0032259">
    <property type="term" value="P:methylation"/>
    <property type="evidence" value="ECO:0007669"/>
    <property type="project" value="UniProtKB-KW"/>
</dbReference>
<comment type="caution">
    <text evidence="3">The sequence shown here is derived from an EMBL/GenBank/DDBJ whole genome shotgun (WGS) entry which is preliminary data.</text>
</comment>
<proteinExistence type="predicted"/>
<accession>A0A2K2U4H2</accession>
<keyword evidence="3" id="KW-0489">Methyltransferase</keyword>
<dbReference type="GO" id="GO:0008168">
    <property type="term" value="F:methyltransferase activity"/>
    <property type="evidence" value="ECO:0007669"/>
    <property type="project" value="UniProtKB-KW"/>
</dbReference>
<dbReference type="Proteomes" id="UP000236488">
    <property type="component" value="Unassembled WGS sequence"/>
</dbReference>
<evidence type="ECO:0000313" key="4">
    <source>
        <dbReference type="Proteomes" id="UP000236488"/>
    </source>
</evidence>
<dbReference type="EMBL" id="PPEL01000044">
    <property type="protein sequence ID" value="PNV65152.1"/>
    <property type="molecule type" value="Genomic_DNA"/>
</dbReference>